<dbReference type="PANTHER" id="PTHR23517">
    <property type="entry name" value="RESISTANCE PROTEIN MDTM, PUTATIVE-RELATED-RELATED"/>
    <property type="match status" value="1"/>
</dbReference>
<keyword evidence="5 7" id="KW-1133">Transmembrane helix</keyword>
<evidence type="ECO:0000256" key="3">
    <source>
        <dbReference type="ARBA" id="ARBA00022475"/>
    </source>
</evidence>
<dbReference type="PRINTS" id="PR01035">
    <property type="entry name" value="TCRTETA"/>
</dbReference>
<dbReference type="SUPFAM" id="SSF103473">
    <property type="entry name" value="MFS general substrate transporter"/>
    <property type="match status" value="1"/>
</dbReference>
<evidence type="ECO:0000313" key="9">
    <source>
        <dbReference type="EMBL" id="SEC97186.1"/>
    </source>
</evidence>
<evidence type="ECO:0000256" key="1">
    <source>
        <dbReference type="ARBA" id="ARBA00004651"/>
    </source>
</evidence>
<keyword evidence="4 7" id="KW-0812">Transmembrane</keyword>
<proteinExistence type="predicted"/>
<keyword evidence="3" id="KW-1003">Cell membrane</keyword>
<gene>
    <name evidence="9" type="ORF">SAMN05444164_3258</name>
</gene>
<dbReference type="GO" id="GO:0022857">
    <property type="term" value="F:transmembrane transporter activity"/>
    <property type="evidence" value="ECO:0007669"/>
    <property type="project" value="InterPro"/>
</dbReference>
<dbReference type="AlphaFoldDB" id="A0A1H4WV29"/>
<feature type="transmembrane region" description="Helical" evidence="7">
    <location>
        <begin position="348"/>
        <end position="370"/>
    </location>
</feature>
<accession>A0A1H4WV29</accession>
<keyword evidence="6 7" id="KW-0472">Membrane</keyword>
<sequence>MKHVPSPVTPKRAAIVLGRRASLAVSAGVAAHTFWSSAAPTLTYRLYAQEWHLTHAATTGIFAIYPVAVVTTLIGFGGISDQIGRRAAMLLSLVASLIGALLFALAPGAWWLFVGRALMGIGMGLGAGPSTAAILEFSGHQDAKRAAIITMTAQAGGFAAALLVGGALTEYGPWPTRLCFWVLAVLLAALAIATWFLPGRTVDREKGAWRPRMPFVPKAFRRAFATASVAMITAYTFSVLMMSLGGEVEHDLIGSSNALVNGAALTLFPLALGPVGIVAKGLSSRRALSIGSLASILGMVLLSLAVHRHDLTLYLAGTGATGAAYSLLFVGSLGLVNAGDALHHRGAVFSALYLVSYLSMGVLALVLGVVASTWGLGLAFDLGAAVIAFISAAALVSAIGYAHARKPSDRAN</sequence>
<comment type="subcellular location">
    <subcellularLocation>
        <location evidence="1">Cell membrane</location>
        <topology evidence="1">Multi-pass membrane protein</topology>
    </subcellularLocation>
</comment>
<evidence type="ECO:0000256" key="7">
    <source>
        <dbReference type="SAM" id="Phobius"/>
    </source>
</evidence>
<feature type="transmembrane region" description="Helical" evidence="7">
    <location>
        <begin position="286"/>
        <end position="307"/>
    </location>
</feature>
<feature type="transmembrane region" description="Helical" evidence="7">
    <location>
        <begin position="258"/>
        <end position="279"/>
    </location>
</feature>
<reference evidence="9 10" key="1">
    <citation type="submission" date="2016-10" db="EMBL/GenBank/DDBJ databases">
        <authorList>
            <person name="de Groot N.N."/>
        </authorList>
    </citation>
    <scope>NUCLEOTIDE SEQUENCE [LARGE SCALE GENOMIC DNA]</scope>
    <source>
        <strain evidence="9 10">MT12</strain>
    </source>
</reference>
<dbReference type="EMBL" id="FNTH01000001">
    <property type="protein sequence ID" value="SEC97186.1"/>
    <property type="molecule type" value="Genomic_DNA"/>
</dbReference>
<dbReference type="RefSeq" id="WP_092116822.1">
    <property type="nucleotide sequence ID" value="NZ_FNTH01000001.1"/>
</dbReference>
<feature type="transmembrane region" description="Helical" evidence="7">
    <location>
        <begin position="147"/>
        <end position="168"/>
    </location>
</feature>
<feature type="transmembrane region" description="Helical" evidence="7">
    <location>
        <begin position="180"/>
        <end position="198"/>
    </location>
</feature>
<feature type="transmembrane region" description="Helical" evidence="7">
    <location>
        <begin position="21"/>
        <end position="44"/>
    </location>
</feature>
<evidence type="ECO:0000313" key="10">
    <source>
        <dbReference type="Proteomes" id="UP000198992"/>
    </source>
</evidence>
<dbReference type="InterPro" id="IPR001958">
    <property type="entry name" value="Tet-R_TetA/multi-R_MdtG-like"/>
</dbReference>
<dbReference type="Proteomes" id="UP000198992">
    <property type="component" value="Unassembled WGS sequence"/>
</dbReference>
<evidence type="ECO:0000256" key="4">
    <source>
        <dbReference type="ARBA" id="ARBA00022692"/>
    </source>
</evidence>
<dbReference type="InterPro" id="IPR020846">
    <property type="entry name" value="MFS_dom"/>
</dbReference>
<evidence type="ECO:0000256" key="2">
    <source>
        <dbReference type="ARBA" id="ARBA00022448"/>
    </source>
</evidence>
<dbReference type="GO" id="GO:0005886">
    <property type="term" value="C:plasma membrane"/>
    <property type="evidence" value="ECO:0007669"/>
    <property type="project" value="UniProtKB-SubCell"/>
</dbReference>
<dbReference type="OrthoDB" id="9810492at2"/>
<dbReference type="InterPro" id="IPR011701">
    <property type="entry name" value="MFS"/>
</dbReference>
<protein>
    <submittedName>
        <fullName evidence="9">Predicted arabinose efflux permease, MFS family</fullName>
    </submittedName>
</protein>
<dbReference type="Gene3D" id="1.20.1250.20">
    <property type="entry name" value="MFS general substrate transporter like domains"/>
    <property type="match status" value="1"/>
</dbReference>
<feature type="transmembrane region" description="Helical" evidence="7">
    <location>
        <begin position="219"/>
        <end position="238"/>
    </location>
</feature>
<dbReference type="InterPro" id="IPR036259">
    <property type="entry name" value="MFS_trans_sf"/>
</dbReference>
<evidence type="ECO:0000259" key="8">
    <source>
        <dbReference type="PROSITE" id="PS50850"/>
    </source>
</evidence>
<feature type="transmembrane region" description="Helical" evidence="7">
    <location>
        <begin position="117"/>
        <end position="135"/>
    </location>
</feature>
<feature type="transmembrane region" description="Helical" evidence="7">
    <location>
        <begin position="56"/>
        <end position="76"/>
    </location>
</feature>
<feature type="domain" description="Major facilitator superfamily (MFS) profile" evidence="8">
    <location>
        <begin position="21"/>
        <end position="406"/>
    </location>
</feature>
<evidence type="ECO:0000256" key="5">
    <source>
        <dbReference type="ARBA" id="ARBA00022989"/>
    </source>
</evidence>
<feature type="transmembrane region" description="Helical" evidence="7">
    <location>
        <begin position="313"/>
        <end position="336"/>
    </location>
</feature>
<feature type="transmembrane region" description="Helical" evidence="7">
    <location>
        <begin position="382"/>
        <end position="402"/>
    </location>
</feature>
<organism evidence="9 10">
    <name type="scientific">Bradyrhizobium erythrophlei</name>
    <dbReference type="NCBI Taxonomy" id="1437360"/>
    <lineage>
        <taxon>Bacteria</taxon>
        <taxon>Pseudomonadati</taxon>
        <taxon>Pseudomonadota</taxon>
        <taxon>Alphaproteobacteria</taxon>
        <taxon>Hyphomicrobiales</taxon>
        <taxon>Nitrobacteraceae</taxon>
        <taxon>Bradyrhizobium</taxon>
    </lineage>
</organism>
<dbReference type="InterPro" id="IPR050171">
    <property type="entry name" value="MFS_Transporters"/>
</dbReference>
<evidence type="ECO:0000256" key="6">
    <source>
        <dbReference type="ARBA" id="ARBA00023136"/>
    </source>
</evidence>
<dbReference type="Pfam" id="PF07690">
    <property type="entry name" value="MFS_1"/>
    <property type="match status" value="1"/>
</dbReference>
<dbReference type="PROSITE" id="PS50850">
    <property type="entry name" value="MFS"/>
    <property type="match status" value="1"/>
</dbReference>
<keyword evidence="2" id="KW-0813">Transport</keyword>
<name>A0A1H4WV29_9BRAD</name>
<feature type="transmembrane region" description="Helical" evidence="7">
    <location>
        <begin position="88"/>
        <end position="111"/>
    </location>
</feature>
<dbReference type="PANTHER" id="PTHR23517:SF13">
    <property type="entry name" value="MAJOR FACILITATOR SUPERFAMILY MFS_1"/>
    <property type="match status" value="1"/>
</dbReference>